<sequence length="852" mass="90662">MVHSGPEPGAGMTSLVAKASGSTEFPVVVTSHTLRLLPAMMNELADALADQFPARCNRVRLVAWNSGCLHDDRPAPAYQLATRLGVEVIAPAGPLLGVPGGSLFAAAGRGAQRPGGWWRFAPGSAPSRVGWRYPAPHWDPDLGEVGDLGNDLVVEQVPAGLWLHRSGYRSMTDLVYSVPVDPDDPALIVSHPDEKPLQRDELARALAILPRRTAERLIFTPYGPEPVADGRLGEVAASLLGAPTRARTGLPLYGSGGQRALVTIDADGRPRWRPFVHEQRFDPRASSVEPTDWVNPVTDLLSQPVAPATFALGGGWVAEMIEAGIWIRPAQATESADWARTLPLDVDECTVVVGAPTGGYLPPPADLVTTLLEHLPADARPRVRFAVPRGAGDDVMRLATVLTEQLPAVAEIRVIPSGGRRRAHAAPEAPSRASHALREPTPYPPQPVYQPTPTPAPSHAARQLTPPVQQPTPYPPQPLYQPTPTPPPSHAARELTPPSRAARELTTPSHAARELTPSASAVRELTPPPSHAARELTPPPSHAARELTPPPSHAARELTPPPSHAVREVPSPALRQPTPYPPQPVYQPTPTPPSGPPAPSGRQLTPPVPAPASYPAPQPAPAANGYPVQPADEPARQASYAVREPLSAPTRPRRKPGPPMGPPSMGPPSPPMAPPRGGRQPGYGAYQPAGPQATRPPLQQPSAPSGRPARQPNGQPVPGAHQPNGQPRGARQPNPAPISPMPTSPMPHPVHQPMAQPVHQPTPPPMPAVHQPTPPPMPALREPAREQAEDPQELLQRTEIRSHRTSGTKSAKAAREEGKADTSELNRLLGFFDEIRKARAWDEQPAGTRPGA</sequence>
<feature type="compositionally biased region" description="Pro residues" evidence="1">
    <location>
        <begin position="657"/>
        <end position="674"/>
    </location>
</feature>
<dbReference type="Proteomes" id="UP000599074">
    <property type="component" value="Unassembled WGS sequence"/>
</dbReference>
<keyword evidence="3" id="KW-1185">Reference proteome</keyword>
<accession>A0A8J3X3M9</accession>
<evidence type="ECO:0000256" key="1">
    <source>
        <dbReference type="SAM" id="MobiDB-lite"/>
    </source>
</evidence>
<feature type="compositionally biased region" description="Pro residues" evidence="1">
    <location>
        <begin position="468"/>
        <end position="489"/>
    </location>
</feature>
<feature type="compositionally biased region" description="Pro residues" evidence="1">
    <location>
        <begin position="578"/>
        <end position="599"/>
    </location>
</feature>
<feature type="compositionally biased region" description="Pro residues" evidence="1">
    <location>
        <begin position="441"/>
        <end position="456"/>
    </location>
</feature>
<name>A0A8J3X3M9_9ACTN</name>
<protein>
    <submittedName>
        <fullName evidence="2">Uncharacterized protein</fullName>
    </submittedName>
</protein>
<feature type="compositionally biased region" description="Pro residues" evidence="1">
    <location>
        <begin position="760"/>
        <end position="778"/>
    </location>
</feature>
<dbReference type="AlphaFoldDB" id="A0A8J3X3M9"/>
<evidence type="ECO:0000313" key="2">
    <source>
        <dbReference type="EMBL" id="GII23028.1"/>
    </source>
</evidence>
<feature type="compositionally biased region" description="Basic and acidic residues" evidence="1">
    <location>
        <begin position="813"/>
        <end position="824"/>
    </location>
</feature>
<organism evidence="2 3">
    <name type="scientific">Planosporangium mesophilum</name>
    <dbReference type="NCBI Taxonomy" id="689768"/>
    <lineage>
        <taxon>Bacteria</taxon>
        <taxon>Bacillati</taxon>
        <taxon>Actinomycetota</taxon>
        <taxon>Actinomycetes</taxon>
        <taxon>Micromonosporales</taxon>
        <taxon>Micromonosporaceae</taxon>
        <taxon>Planosporangium</taxon>
    </lineage>
</organism>
<comment type="caution">
    <text evidence="2">The sequence shown here is derived from an EMBL/GenBank/DDBJ whole genome shotgun (WGS) entry which is preliminary data.</text>
</comment>
<proteinExistence type="predicted"/>
<dbReference type="PRINTS" id="PR01217">
    <property type="entry name" value="PRICHEXTENSN"/>
</dbReference>
<dbReference type="EMBL" id="BOON01000024">
    <property type="protein sequence ID" value="GII23028.1"/>
    <property type="molecule type" value="Genomic_DNA"/>
</dbReference>
<gene>
    <name evidence="2" type="ORF">Pme01_26250</name>
</gene>
<feature type="compositionally biased region" description="Pro residues" evidence="1">
    <location>
        <begin position="606"/>
        <end position="620"/>
    </location>
</feature>
<feature type="region of interest" description="Disordered" evidence="1">
    <location>
        <begin position="418"/>
        <end position="825"/>
    </location>
</feature>
<evidence type="ECO:0000313" key="3">
    <source>
        <dbReference type="Proteomes" id="UP000599074"/>
    </source>
</evidence>
<reference evidence="2" key="1">
    <citation type="submission" date="2021-01" db="EMBL/GenBank/DDBJ databases">
        <title>Whole genome shotgun sequence of Planosporangium mesophilum NBRC 109066.</title>
        <authorList>
            <person name="Komaki H."/>
            <person name="Tamura T."/>
        </authorList>
    </citation>
    <scope>NUCLEOTIDE SEQUENCE</scope>
    <source>
        <strain evidence="2">NBRC 109066</strain>
    </source>
</reference>
<feature type="compositionally biased region" description="Pro residues" evidence="1">
    <location>
        <begin position="734"/>
        <end position="750"/>
    </location>
</feature>